<feature type="transmembrane region" description="Helical" evidence="6">
    <location>
        <begin position="102"/>
        <end position="121"/>
    </location>
</feature>
<comment type="subcellular location">
    <subcellularLocation>
        <location evidence="1">Cell membrane</location>
        <topology evidence="1">Multi-pass membrane protein</topology>
    </subcellularLocation>
</comment>
<name>A0A7T5EL37_9BACL</name>
<dbReference type="Pfam" id="PF00482">
    <property type="entry name" value="T2SSF"/>
    <property type="match status" value="1"/>
</dbReference>
<evidence type="ECO:0000256" key="2">
    <source>
        <dbReference type="ARBA" id="ARBA00022475"/>
    </source>
</evidence>
<evidence type="ECO:0000256" key="5">
    <source>
        <dbReference type="ARBA" id="ARBA00023136"/>
    </source>
</evidence>
<evidence type="ECO:0000256" key="6">
    <source>
        <dbReference type="SAM" id="Phobius"/>
    </source>
</evidence>
<evidence type="ECO:0000313" key="9">
    <source>
        <dbReference type="EMBL" id="QUO41685.1"/>
    </source>
</evidence>
<evidence type="ECO:0000256" key="3">
    <source>
        <dbReference type="ARBA" id="ARBA00022692"/>
    </source>
</evidence>
<dbReference type="EMBL" id="CP073708">
    <property type="protein sequence ID" value="QUO41685.1"/>
    <property type="molecule type" value="Genomic_DNA"/>
</dbReference>
<evidence type="ECO:0000313" key="11">
    <source>
        <dbReference type="Proteomes" id="UP000677234"/>
    </source>
</evidence>
<dbReference type="InterPro" id="IPR018076">
    <property type="entry name" value="T2SS_GspF_dom"/>
</dbReference>
<reference evidence="9" key="2">
    <citation type="submission" date="2021-04" db="EMBL/GenBank/DDBJ databases">
        <title>Brevibacillus composti FJAT-54423, complete genome.</title>
        <authorList>
            <person name="Tang R."/>
        </authorList>
    </citation>
    <scope>NUCLEOTIDE SEQUENCE</scope>
    <source>
        <strain evidence="9">FJAT-54424</strain>
    </source>
</reference>
<dbReference type="PANTHER" id="PTHR35007">
    <property type="entry name" value="INTEGRAL MEMBRANE PROTEIN-RELATED"/>
    <property type="match status" value="1"/>
</dbReference>
<feature type="domain" description="Type II secretion system protein GspF" evidence="7">
    <location>
        <begin position="173"/>
        <end position="295"/>
    </location>
</feature>
<dbReference type="RefSeq" id="WP_198828178.1">
    <property type="nucleotide sequence ID" value="NZ_CP066308.1"/>
</dbReference>
<evidence type="ECO:0000313" key="10">
    <source>
        <dbReference type="Proteomes" id="UP000595847"/>
    </source>
</evidence>
<evidence type="ECO:0000256" key="4">
    <source>
        <dbReference type="ARBA" id="ARBA00022989"/>
    </source>
</evidence>
<feature type="transmembrane region" description="Helical" evidence="6">
    <location>
        <begin position="133"/>
        <end position="154"/>
    </location>
</feature>
<proteinExistence type="predicted"/>
<protein>
    <submittedName>
        <fullName evidence="8">Type II secretion system F family protein</fullName>
    </submittedName>
</protein>
<evidence type="ECO:0000313" key="8">
    <source>
        <dbReference type="EMBL" id="QQE74602.1"/>
    </source>
</evidence>
<evidence type="ECO:0000259" key="7">
    <source>
        <dbReference type="Pfam" id="PF00482"/>
    </source>
</evidence>
<keyword evidence="5 6" id="KW-0472">Membrane</keyword>
<sequence length="306" mass="34464">MLVLGALAMLAGLAVLLWGLPACRGRVTVDPPPTLLGRIEQERKSHWDRSFGQVPSRWKLVRYLEKHEHALERICRMTGINRMQTADVLDRLRLRYTLAEVAAAKALGGIILLAVIIQASLRLSSGEAWSAKLSLPLIGAVFFFLLPTLLLEWLDKQAKAEMREQVPIFFSIVQSLVEAGMPIQAAVKQTARRFDGRLGRELARLETEEKRFGTWRKALEEMAFRWGVDSLSAIAMEINEAMSKGVSISQMLALQVEEQVRQQEDEASDHMNRLNIRLLPFIVVLMGVPLLFLVMGPIFIGIEDRL</sequence>
<dbReference type="Proteomes" id="UP000595847">
    <property type="component" value="Chromosome"/>
</dbReference>
<keyword evidence="11" id="KW-1185">Reference proteome</keyword>
<dbReference type="GO" id="GO:0005886">
    <property type="term" value="C:plasma membrane"/>
    <property type="evidence" value="ECO:0007669"/>
    <property type="project" value="UniProtKB-SubCell"/>
</dbReference>
<evidence type="ECO:0000256" key="1">
    <source>
        <dbReference type="ARBA" id="ARBA00004651"/>
    </source>
</evidence>
<feature type="transmembrane region" description="Helical" evidence="6">
    <location>
        <begin position="278"/>
        <end position="302"/>
    </location>
</feature>
<dbReference type="EMBL" id="CP066308">
    <property type="protein sequence ID" value="QQE74602.1"/>
    <property type="molecule type" value="Genomic_DNA"/>
</dbReference>
<dbReference type="KEGG" id="bcop:JD108_00925"/>
<accession>A0A7T5EL37</accession>
<keyword evidence="3 6" id="KW-0812">Transmembrane</keyword>
<dbReference type="Proteomes" id="UP000677234">
    <property type="component" value="Chromosome"/>
</dbReference>
<gene>
    <name evidence="8" type="ORF">JD108_00925</name>
    <name evidence="9" type="ORF">KDJ56_00925</name>
</gene>
<keyword evidence="2" id="KW-1003">Cell membrane</keyword>
<keyword evidence="4 6" id="KW-1133">Transmembrane helix</keyword>
<dbReference type="AlphaFoldDB" id="A0A7T5EL37"/>
<reference evidence="8 10" key="1">
    <citation type="submission" date="2020-12" db="EMBL/GenBank/DDBJ databases">
        <title>strain FJAT-54423T represents a novel species of the genus Brevibacillus.</title>
        <authorList>
            <person name="Tang R."/>
        </authorList>
    </citation>
    <scope>NUCLEOTIDE SEQUENCE [LARGE SCALE GENOMIC DNA]</scope>
    <source>
        <strain evidence="8 10">FJAT-54423</strain>
    </source>
</reference>
<dbReference type="PANTHER" id="PTHR35007:SF4">
    <property type="entry name" value="CONSERVED TRANSMEMBRANE PROTEIN-RELATED"/>
    <property type="match status" value="1"/>
</dbReference>
<organism evidence="8 10">
    <name type="scientific">Brevibacillus composti</name>
    <dbReference type="NCBI Taxonomy" id="2796470"/>
    <lineage>
        <taxon>Bacteria</taxon>
        <taxon>Bacillati</taxon>
        <taxon>Bacillota</taxon>
        <taxon>Bacilli</taxon>
        <taxon>Bacillales</taxon>
        <taxon>Paenibacillaceae</taxon>
        <taxon>Brevibacillus</taxon>
    </lineage>
</organism>